<evidence type="ECO:0000313" key="1">
    <source>
        <dbReference type="EMBL" id="RNA20960.1"/>
    </source>
</evidence>
<gene>
    <name evidence="1" type="ORF">BpHYR1_030351</name>
</gene>
<evidence type="ECO:0000313" key="2">
    <source>
        <dbReference type="Proteomes" id="UP000276133"/>
    </source>
</evidence>
<name>A0A3M7RBQ3_BRAPC</name>
<keyword evidence="2" id="KW-1185">Reference proteome</keyword>
<organism evidence="1 2">
    <name type="scientific">Brachionus plicatilis</name>
    <name type="common">Marine rotifer</name>
    <name type="synonym">Brachionus muelleri</name>
    <dbReference type="NCBI Taxonomy" id="10195"/>
    <lineage>
        <taxon>Eukaryota</taxon>
        <taxon>Metazoa</taxon>
        <taxon>Spiralia</taxon>
        <taxon>Gnathifera</taxon>
        <taxon>Rotifera</taxon>
        <taxon>Eurotatoria</taxon>
        <taxon>Monogononta</taxon>
        <taxon>Pseudotrocha</taxon>
        <taxon>Ploima</taxon>
        <taxon>Brachionidae</taxon>
        <taxon>Brachionus</taxon>
    </lineage>
</organism>
<comment type="caution">
    <text evidence="1">The sequence shown here is derived from an EMBL/GenBank/DDBJ whole genome shotgun (WGS) entry which is preliminary data.</text>
</comment>
<reference evidence="1 2" key="1">
    <citation type="journal article" date="2018" name="Sci. Rep.">
        <title>Genomic signatures of local adaptation to the degree of environmental predictability in rotifers.</title>
        <authorList>
            <person name="Franch-Gras L."/>
            <person name="Hahn C."/>
            <person name="Garcia-Roger E.M."/>
            <person name="Carmona M.J."/>
            <person name="Serra M."/>
            <person name="Gomez A."/>
        </authorList>
    </citation>
    <scope>NUCLEOTIDE SEQUENCE [LARGE SCALE GENOMIC DNA]</scope>
    <source>
        <strain evidence="1">HYR1</strain>
    </source>
</reference>
<sequence length="379" mass="44349">MNSLNVSSVSYYEKLNKLVVNEYFLNNGCIKNETNTIYSELRKSDCKLDVNFSSSFEFNDLPTLESPAKFYRSDIIKYSTKLALFWTIYALDENDTIIEPEIKLEGNPTVNYSELVIKSNTLNYNKYKLVQNIMIKIDTGNVKNVKNEINYTAEAYIHVVPSGIAPYSLENGLDYLKIGTNQCFTLKPLEYAYDMDLLAQTDSLNFEFFCFVVDKNHSIENKSDLQDFQNLAEFKYNLSLTNKCFSSRDKLEFEANNRTLKIKPNGLNYSKNNSYLFLVLTHHLGKEYYQIVTVEVLDFTKIPIVKLIYDANIKEESIWFTRPENKNYSHNRYVSPDRLGPELKKIRKCEKKHKKILKLLNRLFIKICTVVFRIYNILR</sequence>
<protein>
    <submittedName>
        <fullName evidence="1">Uncharacterized protein</fullName>
    </submittedName>
</protein>
<dbReference type="Proteomes" id="UP000276133">
    <property type="component" value="Unassembled WGS sequence"/>
</dbReference>
<dbReference type="OrthoDB" id="10192835at2759"/>
<accession>A0A3M7RBQ3</accession>
<dbReference type="AlphaFoldDB" id="A0A3M7RBQ3"/>
<proteinExistence type="predicted"/>
<dbReference type="EMBL" id="REGN01003753">
    <property type="protein sequence ID" value="RNA20960.1"/>
    <property type="molecule type" value="Genomic_DNA"/>
</dbReference>